<feature type="binding site" evidence="9">
    <location>
        <position position="663"/>
    </location>
    <ligand>
        <name>S-adenosyl-L-methionine</name>
        <dbReference type="ChEBI" id="CHEBI:59789"/>
    </ligand>
</feature>
<gene>
    <name evidence="12" type="ORF">T265_01439</name>
</gene>
<dbReference type="InterPro" id="IPR010989">
    <property type="entry name" value="SNARE"/>
</dbReference>
<comment type="similarity">
    <text evidence="9">Belongs to the class I-like SAM-binding methyltransferase superfamily. TrmB family.</text>
</comment>
<keyword evidence="7 9" id="KW-0694">RNA-binding</keyword>
<keyword evidence="3 9" id="KW-0489">Methyltransferase</keyword>
<comment type="function">
    <text evidence="9">Catalyzes the formation of N(7)-methylguanine at position 46 (m7G46) in tRNA.</text>
</comment>
<dbReference type="SUPFAM" id="SSF53335">
    <property type="entry name" value="S-adenosyl-L-methionine-dependent methyltransferases"/>
    <property type="match status" value="1"/>
</dbReference>
<feature type="domain" description="T-SNARE coiled-coil homology" evidence="11">
    <location>
        <begin position="515"/>
        <end position="577"/>
    </location>
</feature>
<dbReference type="HAMAP" id="MF_03055">
    <property type="entry name" value="tRNA_methyltr_TrmB_euk"/>
    <property type="match status" value="1"/>
</dbReference>
<feature type="binding site" evidence="9">
    <location>
        <begin position="719"/>
        <end position="720"/>
    </location>
    <ligand>
        <name>S-adenosyl-L-methionine</name>
        <dbReference type="ChEBI" id="CHEBI:59789"/>
    </ligand>
</feature>
<feature type="compositionally biased region" description="Polar residues" evidence="10">
    <location>
        <begin position="484"/>
        <end position="501"/>
    </location>
</feature>
<dbReference type="InterPro" id="IPR003358">
    <property type="entry name" value="tRNA_(Gua-N-7)_MeTrfase_Trmb"/>
</dbReference>
<dbReference type="GO" id="GO:0008176">
    <property type="term" value="F:tRNA (guanine(46)-N7)-methyltransferase activity"/>
    <property type="evidence" value="ECO:0007669"/>
    <property type="project" value="UniProtKB-UniRule"/>
</dbReference>
<protein>
    <recommendedName>
        <fullName evidence="9">tRNA (guanine-N(7)-)-methyltransferase</fullName>
        <ecNumber evidence="9">2.1.1.33</ecNumber>
    </recommendedName>
    <alternativeName>
        <fullName evidence="9">tRNA (guanine(46)-N(7))-methyltransferase</fullName>
    </alternativeName>
    <alternativeName>
        <fullName evidence="9">tRNA(m7G46)-methyltransferase</fullName>
    </alternativeName>
</protein>
<feature type="binding site" evidence="9">
    <location>
        <position position="739"/>
    </location>
    <ligand>
        <name>S-adenosyl-L-methionine</name>
        <dbReference type="ChEBI" id="CHEBI:59789"/>
    </ligand>
</feature>
<dbReference type="InterPro" id="IPR029063">
    <property type="entry name" value="SAM-dependent_MTases_sf"/>
</dbReference>
<evidence type="ECO:0000256" key="1">
    <source>
        <dbReference type="ARBA" id="ARBA00000142"/>
    </source>
</evidence>
<evidence type="ECO:0000313" key="12">
    <source>
        <dbReference type="EMBL" id="KER32567.1"/>
    </source>
</evidence>
<dbReference type="GO" id="GO:0000049">
    <property type="term" value="F:tRNA binding"/>
    <property type="evidence" value="ECO:0007669"/>
    <property type="project" value="UniProtKB-UniRule"/>
</dbReference>
<dbReference type="PROSITE" id="PS51625">
    <property type="entry name" value="SAM_MT_TRMB"/>
    <property type="match status" value="1"/>
</dbReference>
<comment type="pathway">
    <text evidence="9">tRNA modification; N(7)-methylguanine-tRNA biosynthesis.</text>
</comment>
<reference evidence="12 13" key="1">
    <citation type="submission" date="2013-11" db="EMBL/GenBank/DDBJ databases">
        <title>Opisthorchis viverrini - life in the bile duct.</title>
        <authorList>
            <person name="Young N.D."/>
            <person name="Nagarajan N."/>
            <person name="Lin S.J."/>
            <person name="Korhonen P.K."/>
            <person name="Jex A.R."/>
            <person name="Hall R.S."/>
            <person name="Safavi-Hemami H."/>
            <person name="Kaewkong W."/>
            <person name="Bertrand D."/>
            <person name="Gao S."/>
            <person name="Seet Q."/>
            <person name="Wongkham S."/>
            <person name="Teh B.T."/>
            <person name="Wongkham C."/>
            <person name="Intapan P.M."/>
            <person name="Maleewong W."/>
            <person name="Yang X."/>
            <person name="Hu M."/>
            <person name="Wang Z."/>
            <person name="Hofmann A."/>
            <person name="Sternberg P.W."/>
            <person name="Tan P."/>
            <person name="Wang J."/>
            <person name="Gasser R.B."/>
        </authorList>
    </citation>
    <scope>NUCLEOTIDE SEQUENCE [LARGE SCALE GENOMIC DNA]</scope>
</reference>
<evidence type="ECO:0000256" key="2">
    <source>
        <dbReference type="ARBA" id="ARBA00022555"/>
    </source>
</evidence>
<evidence type="ECO:0000256" key="3">
    <source>
        <dbReference type="ARBA" id="ARBA00022603"/>
    </source>
</evidence>
<feature type="region of interest" description="Disordered" evidence="10">
    <location>
        <begin position="385"/>
        <end position="409"/>
    </location>
</feature>
<comment type="subcellular location">
    <subcellularLocation>
        <location evidence="9">Nucleus</location>
    </subcellularLocation>
</comment>
<name>A0A075A2T5_OPIVI</name>
<dbReference type="NCBIfam" id="TIGR00091">
    <property type="entry name" value="tRNA (guanosine(46)-N7)-methyltransferase TrmB"/>
    <property type="match status" value="1"/>
</dbReference>
<dbReference type="AlphaFoldDB" id="A0A075A2T5"/>
<dbReference type="CDD" id="cd15844">
    <property type="entry name" value="SNARE_syntaxin5"/>
    <property type="match status" value="1"/>
</dbReference>
<dbReference type="Proteomes" id="UP000054324">
    <property type="component" value="Unassembled WGS sequence"/>
</dbReference>
<dbReference type="Gene3D" id="1.20.58.70">
    <property type="match status" value="1"/>
</dbReference>
<accession>A0A075A2T5</accession>
<evidence type="ECO:0000256" key="6">
    <source>
        <dbReference type="ARBA" id="ARBA00022694"/>
    </source>
</evidence>
<dbReference type="GO" id="GO:0016192">
    <property type="term" value="P:vesicle-mediated transport"/>
    <property type="evidence" value="ECO:0007669"/>
    <property type="project" value="InterPro"/>
</dbReference>
<dbReference type="SUPFAM" id="SSF47661">
    <property type="entry name" value="t-snare proteins"/>
    <property type="match status" value="1"/>
</dbReference>
<evidence type="ECO:0000256" key="4">
    <source>
        <dbReference type="ARBA" id="ARBA00022679"/>
    </source>
</evidence>
<evidence type="ECO:0000313" key="13">
    <source>
        <dbReference type="Proteomes" id="UP000054324"/>
    </source>
</evidence>
<feature type="compositionally biased region" description="Low complexity" evidence="10">
    <location>
        <begin position="398"/>
        <end position="409"/>
    </location>
</feature>
<keyword evidence="6 9" id="KW-0819">tRNA processing</keyword>
<keyword evidence="4 9" id="KW-0808">Transferase</keyword>
<dbReference type="KEGG" id="ovi:T265_01439"/>
<feature type="region of interest" description="Disordered" evidence="10">
    <location>
        <begin position="447"/>
        <end position="506"/>
    </location>
</feature>
<evidence type="ECO:0000256" key="10">
    <source>
        <dbReference type="SAM" id="MobiDB-lite"/>
    </source>
</evidence>
<dbReference type="EC" id="2.1.1.33" evidence="9"/>
<dbReference type="InterPro" id="IPR025763">
    <property type="entry name" value="Trm8_euk"/>
</dbReference>
<dbReference type="GO" id="GO:0043527">
    <property type="term" value="C:tRNA methyltransferase complex"/>
    <property type="evidence" value="ECO:0007669"/>
    <property type="project" value="TreeGrafter"/>
</dbReference>
<organism evidence="12 13">
    <name type="scientific">Opisthorchis viverrini</name>
    <name type="common">Southeast Asian liver fluke</name>
    <dbReference type="NCBI Taxonomy" id="6198"/>
    <lineage>
        <taxon>Eukaryota</taxon>
        <taxon>Metazoa</taxon>
        <taxon>Spiralia</taxon>
        <taxon>Lophotrochozoa</taxon>
        <taxon>Platyhelminthes</taxon>
        <taxon>Trematoda</taxon>
        <taxon>Digenea</taxon>
        <taxon>Opisthorchiida</taxon>
        <taxon>Opisthorchiata</taxon>
        <taxon>Opisthorchiidae</taxon>
        <taxon>Opisthorchis</taxon>
    </lineage>
</organism>
<comment type="catalytic activity">
    <reaction evidence="1 9">
        <text>guanosine(46) in tRNA + S-adenosyl-L-methionine = N(7)-methylguanosine(46) in tRNA + S-adenosyl-L-homocysteine</text>
        <dbReference type="Rhea" id="RHEA:42708"/>
        <dbReference type="Rhea" id="RHEA-COMP:10188"/>
        <dbReference type="Rhea" id="RHEA-COMP:10189"/>
        <dbReference type="ChEBI" id="CHEBI:57856"/>
        <dbReference type="ChEBI" id="CHEBI:59789"/>
        <dbReference type="ChEBI" id="CHEBI:74269"/>
        <dbReference type="ChEBI" id="CHEBI:74480"/>
        <dbReference type="EC" id="2.1.1.33"/>
    </reaction>
</comment>
<dbReference type="InterPro" id="IPR000727">
    <property type="entry name" value="T_SNARE_dom"/>
</dbReference>
<feature type="compositionally biased region" description="Polar residues" evidence="10">
    <location>
        <begin position="450"/>
        <end position="460"/>
    </location>
</feature>
<keyword evidence="5 9" id="KW-0949">S-adenosyl-L-methionine</keyword>
<dbReference type="PANTHER" id="PTHR23417">
    <property type="entry name" value="3-DEOXY-D-MANNO-OCTULOSONIC-ACID TRANSFERASE/TRNA GUANINE-N 7 - -METHYLTRANSFERASE"/>
    <property type="match status" value="1"/>
</dbReference>
<proteinExistence type="inferred from homology"/>
<dbReference type="RefSeq" id="XP_009163729.1">
    <property type="nucleotide sequence ID" value="XM_009165465.1"/>
</dbReference>
<evidence type="ECO:0000259" key="11">
    <source>
        <dbReference type="PROSITE" id="PS50192"/>
    </source>
</evidence>
<dbReference type="STRING" id="6198.A0A075A2T5"/>
<dbReference type="CTD" id="20315627"/>
<evidence type="ECO:0000256" key="5">
    <source>
        <dbReference type="ARBA" id="ARBA00022691"/>
    </source>
</evidence>
<dbReference type="Gene3D" id="3.40.50.150">
    <property type="entry name" value="Vaccinia Virus protein VP39"/>
    <property type="match status" value="1"/>
</dbReference>
<dbReference type="Pfam" id="PF02390">
    <property type="entry name" value="Methyltransf_4"/>
    <property type="match status" value="1"/>
</dbReference>
<feature type="binding site" evidence="9">
    <location>
        <begin position="686"/>
        <end position="687"/>
    </location>
    <ligand>
        <name>S-adenosyl-L-methionine</name>
        <dbReference type="ChEBI" id="CHEBI:59789"/>
    </ligand>
</feature>
<feature type="active site" evidence="9">
    <location>
        <position position="742"/>
    </location>
</feature>
<keyword evidence="8 9" id="KW-0539">Nucleus</keyword>
<dbReference type="OrthoDB" id="47276at2759"/>
<dbReference type="PANTHER" id="PTHR23417:SF16">
    <property type="entry name" value="TRNA (GUANINE-N(7)-)-METHYLTRANSFERASE"/>
    <property type="match status" value="1"/>
</dbReference>
<dbReference type="PROSITE" id="PS50192">
    <property type="entry name" value="T_SNARE"/>
    <property type="match status" value="1"/>
</dbReference>
<evidence type="ECO:0000256" key="9">
    <source>
        <dbReference type="HAMAP-Rule" id="MF_03055"/>
    </source>
</evidence>
<keyword evidence="13" id="KW-1185">Reference proteome</keyword>
<dbReference type="GO" id="GO:0005634">
    <property type="term" value="C:nucleus"/>
    <property type="evidence" value="ECO:0007669"/>
    <property type="project" value="UniProtKB-SubCell"/>
</dbReference>
<evidence type="ECO:0000256" key="7">
    <source>
        <dbReference type="ARBA" id="ARBA00022884"/>
    </source>
</evidence>
<dbReference type="EMBL" id="KL596633">
    <property type="protein sequence ID" value="KER32567.1"/>
    <property type="molecule type" value="Genomic_DNA"/>
</dbReference>
<sequence length="880" mass="99537">MWWTRKAKEMEEAQKAGNARRLFQPIRATVNRKSSVSETIKDRNEIIIFSKEECLDRWGENNGLSLNLKGRVYQATVRAVLLYGCETWPIRAEELRRLQVFHNRCPRTIARAGWCRRICNEAARKRVFGCVTGTSIEECVQHQKLRWLRHVLHMPNHRFPKRVLVSMPSLEWRKQRGGQPLTWQRSMKEVTKRLGAVGATRLPGWGPRDSHCAWLETLQDMAANRCQWRSCSGMTAIIGAFDRTGEFRACARSYQQRVVSGRIHIKPRKATRRGLGAATTTFLEAAKHLSTDLQLTHTKLKKLCILLEEPHADISSISKLVDVIQCDIVDLNKSVVSLKALETQTHSELTFRLQSLKHNGLIVSGIECRLAYLVSRFQKTLENNKGRMSDKSESAIPSTTSLGATLTSSGNPDWKANGCDSTNLYHPTFSGASPIQPELMTRVTLDFPTGGSSPKHSATESGARPSFVSGTQSSGFTSYPIHHLSSSGTFNSPTQTGATPNDPTEQTQLLLPLPDQEVRQRDANLKRVESTIIQLGEIYQQFSTLVQEQGDMVMRIDSNTEETELNIGSAHEHLLVYLRGVTARRAFMVKMTKRHGSDDNSSIIQSTDSSVQLPVKRYYRQRAHCNPWSDHTLDYPVRPDMFDWEHLFGPTTTDSLVRYVDVGCGYGGLLFKLALQFPEIRSVGLEIRLKLCDFVQEKIRALRLKHPGQYQNIVCLRTNAMKFLPNFFLKGQLQKMFFLYPDPHFKRMKHKWRIISPTLLDVYAYVLAPSGSLYCTTDVPELANWMTTCLSNHPLFTVCWCAHFSPSSDGKALSFSEHCELPVDPACVVGSEGGFDGIVRIDPVLKFFQECPTDESLKATREGRTTTLIVCQRRENPAFL</sequence>
<keyword evidence="2 9" id="KW-0820">tRNA-binding</keyword>
<dbReference type="GeneID" id="20315627"/>
<evidence type="ECO:0000256" key="8">
    <source>
        <dbReference type="ARBA" id="ARBA00023242"/>
    </source>
</evidence>
<feature type="binding site" evidence="9">
    <location>
        <begin position="853"/>
        <end position="855"/>
    </location>
    <ligand>
        <name>S-adenosyl-L-methionine</name>
        <dbReference type="ChEBI" id="CHEBI:59789"/>
    </ligand>
</feature>
<feature type="compositionally biased region" description="Polar residues" evidence="10">
    <location>
        <begin position="468"/>
        <end position="477"/>
    </location>
</feature>
<dbReference type="CDD" id="cd02440">
    <property type="entry name" value="AdoMet_MTases"/>
    <property type="match status" value="1"/>
</dbReference>
<dbReference type="GO" id="GO:0016020">
    <property type="term" value="C:membrane"/>
    <property type="evidence" value="ECO:0007669"/>
    <property type="project" value="InterPro"/>
</dbReference>
<dbReference type="UniPathway" id="UPA00989"/>
<dbReference type="SMART" id="SM00397">
    <property type="entry name" value="t_SNARE"/>
    <property type="match status" value="1"/>
</dbReference>